<name>A0ACC0VB74_9HYPO</name>
<accession>A0ACC0VB74</accession>
<dbReference type="EMBL" id="CM047940">
    <property type="protein sequence ID" value="KAI9903639.1"/>
    <property type="molecule type" value="Genomic_DNA"/>
</dbReference>
<comment type="caution">
    <text evidence="1">The sequence shown here is derived from an EMBL/GenBank/DDBJ whole genome shotgun (WGS) entry which is preliminary data.</text>
</comment>
<sequence>MTYDSSRGPTWYLGATVRVVVGGDDPTTFSVHESVICEASDYFRMAFNGPWIEAEERKMVLRGVEASIFNLYLNFLYRGEMTLQRQDPMDSGDMFVKLAKLYVLGDMIQDAKVKGAALDTMAKNVDCRTVVHDRALVPALKASGPVVRIIYENTVETSAARRLLLDIYQEFAGYKWRSEPDGSVPSAPSEFLSELSGRMLEVYAPWRDHDNSRMCFAWPCRYHEHDPDLAPVCTMRYDYYDEGSTWGRRSG</sequence>
<proteinExistence type="predicted"/>
<reference evidence="1" key="1">
    <citation type="submission" date="2022-10" db="EMBL/GenBank/DDBJ databases">
        <title>Complete Genome of Trichothecium roseum strain YXFP-22015, a Plant Pathogen Isolated from Citrus.</title>
        <authorList>
            <person name="Wang Y."/>
            <person name="Zhu L."/>
        </authorList>
    </citation>
    <scope>NUCLEOTIDE SEQUENCE</scope>
    <source>
        <strain evidence="1">YXFP-22015</strain>
    </source>
</reference>
<dbReference type="Proteomes" id="UP001163324">
    <property type="component" value="Chromosome 1"/>
</dbReference>
<keyword evidence="2" id="KW-1185">Reference proteome</keyword>
<gene>
    <name evidence="1" type="ORF">N3K66_000168</name>
</gene>
<organism evidence="1 2">
    <name type="scientific">Trichothecium roseum</name>
    <dbReference type="NCBI Taxonomy" id="47278"/>
    <lineage>
        <taxon>Eukaryota</taxon>
        <taxon>Fungi</taxon>
        <taxon>Dikarya</taxon>
        <taxon>Ascomycota</taxon>
        <taxon>Pezizomycotina</taxon>
        <taxon>Sordariomycetes</taxon>
        <taxon>Hypocreomycetidae</taxon>
        <taxon>Hypocreales</taxon>
        <taxon>Hypocreales incertae sedis</taxon>
        <taxon>Trichothecium</taxon>
    </lineage>
</organism>
<protein>
    <submittedName>
        <fullName evidence="1">Uncharacterized protein</fullName>
    </submittedName>
</protein>
<evidence type="ECO:0000313" key="1">
    <source>
        <dbReference type="EMBL" id="KAI9903639.1"/>
    </source>
</evidence>
<evidence type="ECO:0000313" key="2">
    <source>
        <dbReference type="Proteomes" id="UP001163324"/>
    </source>
</evidence>